<dbReference type="Proteomes" id="UP000316916">
    <property type="component" value="Unassembled WGS sequence"/>
</dbReference>
<accession>A0A521D559</accession>
<dbReference type="InterPro" id="IPR050491">
    <property type="entry name" value="AmpC-like"/>
</dbReference>
<reference evidence="2 3" key="1">
    <citation type="submission" date="2017-05" db="EMBL/GenBank/DDBJ databases">
        <authorList>
            <person name="Varghese N."/>
            <person name="Submissions S."/>
        </authorList>
    </citation>
    <scope>NUCLEOTIDE SEQUENCE [LARGE SCALE GENOMIC DNA]</scope>
    <source>
        <strain evidence="2 3">DSM 29371</strain>
    </source>
</reference>
<dbReference type="EMBL" id="FXTC01000004">
    <property type="protein sequence ID" value="SMO66836.1"/>
    <property type="molecule type" value="Genomic_DNA"/>
</dbReference>
<evidence type="ECO:0000313" key="3">
    <source>
        <dbReference type="Proteomes" id="UP000316916"/>
    </source>
</evidence>
<organism evidence="2 3">
    <name type="scientific">Chryseobacterium rhizoplanae</name>
    <dbReference type="NCBI Taxonomy" id="1609531"/>
    <lineage>
        <taxon>Bacteria</taxon>
        <taxon>Pseudomonadati</taxon>
        <taxon>Bacteroidota</taxon>
        <taxon>Flavobacteriia</taxon>
        <taxon>Flavobacteriales</taxon>
        <taxon>Weeksellaceae</taxon>
        <taxon>Chryseobacterium group</taxon>
        <taxon>Chryseobacterium</taxon>
    </lineage>
</organism>
<name>A0A521D559_9FLAO</name>
<feature type="domain" description="Beta-lactamase-related" evidence="1">
    <location>
        <begin position="40"/>
        <end position="323"/>
    </location>
</feature>
<dbReference type="Gene3D" id="3.40.710.10">
    <property type="entry name" value="DD-peptidase/beta-lactamase superfamily"/>
    <property type="match status" value="1"/>
</dbReference>
<dbReference type="Pfam" id="PF00144">
    <property type="entry name" value="Beta-lactamase"/>
    <property type="match status" value="1"/>
</dbReference>
<dbReference type="PANTHER" id="PTHR46825:SF9">
    <property type="entry name" value="BETA-LACTAMASE-RELATED DOMAIN-CONTAINING PROTEIN"/>
    <property type="match status" value="1"/>
</dbReference>
<dbReference type="SUPFAM" id="SSF56601">
    <property type="entry name" value="beta-lactamase/transpeptidase-like"/>
    <property type="match status" value="1"/>
</dbReference>
<dbReference type="InterPro" id="IPR012338">
    <property type="entry name" value="Beta-lactam/transpept-like"/>
</dbReference>
<protein>
    <submittedName>
        <fullName evidence="2">CubicO group peptidase, beta-lactamase class C family</fullName>
    </submittedName>
</protein>
<proteinExistence type="predicted"/>
<evidence type="ECO:0000313" key="2">
    <source>
        <dbReference type="EMBL" id="SMO66836.1"/>
    </source>
</evidence>
<dbReference type="RefSeq" id="WP_142718085.1">
    <property type="nucleotide sequence ID" value="NZ_FXTC01000004.1"/>
</dbReference>
<sequence>MKTLLWNAFIGIFLILQLASCKQHPQDVVNEYYKKGEFNGSVLIVKNGKVVCDTALGFRNIEKGLRSDKNTSFYIASLSKPFTATTIMILQQKGLLRLNDKASQFIELPEYAKNITIRQLLHHTSGISDYESLFSKKGLTNKEVMDWLFSLKNLDFIPDSRFKYSNSGYIILSQIIEKVSGKSYHTLINEQIIMPLKMNNTYVYEPSTIIQNKALGYNQQKKPDDYSILTTGDGGIYSTPEDLYKFDQALRSYTLISKENTALMYTPAKLSGGQVSNYGFAWFIEEEKGEKTAMHTGGLNGFKALFWRDLEHNSCIIALTNHGDAFPLGNFLHDIKKTIQYIK</sequence>
<evidence type="ECO:0000259" key="1">
    <source>
        <dbReference type="Pfam" id="PF00144"/>
    </source>
</evidence>
<dbReference type="InterPro" id="IPR001466">
    <property type="entry name" value="Beta-lactam-related"/>
</dbReference>
<keyword evidence="3" id="KW-1185">Reference proteome</keyword>
<dbReference type="PANTHER" id="PTHR46825">
    <property type="entry name" value="D-ALANYL-D-ALANINE-CARBOXYPEPTIDASE/ENDOPEPTIDASE AMPH"/>
    <property type="match status" value="1"/>
</dbReference>
<gene>
    <name evidence="2" type="ORF">SAMN06265171_104236</name>
</gene>
<dbReference type="AlphaFoldDB" id="A0A521D559"/>